<dbReference type="RefSeq" id="WP_377186256.1">
    <property type="nucleotide sequence ID" value="NZ_JBHUPD010000002.1"/>
</dbReference>
<organism evidence="2 3">
    <name type="scientific">Mucilaginibacter ximonensis</name>
    <dbReference type="NCBI Taxonomy" id="538021"/>
    <lineage>
        <taxon>Bacteria</taxon>
        <taxon>Pseudomonadati</taxon>
        <taxon>Bacteroidota</taxon>
        <taxon>Sphingobacteriia</taxon>
        <taxon>Sphingobacteriales</taxon>
        <taxon>Sphingobacteriaceae</taxon>
        <taxon>Mucilaginibacter</taxon>
    </lineage>
</organism>
<protein>
    <submittedName>
        <fullName evidence="2">Glycosyltransferase family 2 protein</fullName>
    </submittedName>
</protein>
<accession>A0ABW5YDJ3</accession>
<dbReference type="InterPro" id="IPR001173">
    <property type="entry name" value="Glyco_trans_2-like"/>
</dbReference>
<sequence length="314" mass="35919">MQPLVSVCMPAYNAGQFIAEAIRSVINQTYKNWELIIVNDGSTDETVSIIKTFPDERIKIFHQENKGQCAAANKAFKMSNGALIKFFDADDILSPSMLASQVARLNYTPLNVASAQWGRFYDNDLNTFKLSPESVWRDMPSTEWLVESWKNAQPMMQCALWLIPREIIVKAGLWDERLSLINDFDFFTRVLVNSQTVLFTPDACLYYRSGIKGSLSDTKTRKAFESAYLSIEQATQTLLNVRDDQNARLSCANIWQNFIYEAYPLYSDLVQKAESYKLHLPAPTLPYPSGGITKLMTLFFNWKTLKLIKNKLQR</sequence>
<dbReference type="InterPro" id="IPR029044">
    <property type="entry name" value="Nucleotide-diphossugar_trans"/>
</dbReference>
<dbReference type="EMBL" id="JBHUPD010000002">
    <property type="protein sequence ID" value="MFD2873464.1"/>
    <property type="molecule type" value="Genomic_DNA"/>
</dbReference>
<dbReference type="PANTHER" id="PTHR43685">
    <property type="entry name" value="GLYCOSYLTRANSFERASE"/>
    <property type="match status" value="1"/>
</dbReference>
<keyword evidence="3" id="KW-1185">Reference proteome</keyword>
<gene>
    <name evidence="2" type="ORF">ACFS5N_13345</name>
</gene>
<reference evidence="3" key="1">
    <citation type="journal article" date="2019" name="Int. J. Syst. Evol. Microbiol.">
        <title>The Global Catalogue of Microorganisms (GCM) 10K type strain sequencing project: providing services to taxonomists for standard genome sequencing and annotation.</title>
        <authorList>
            <consortium name="The Broad Institute Genomics Platform"/>
            <consortium name="The Broad Institute Genome Sequencing Center for Infectious Disease"/>
            <person name="Wu L."/>
            <person name="Ma J."/>
        </authorList>
    </citation>
    <scope>NUCLEOTIDE SEQUENCE [LARGE SCALE GENOMIC DNA]</scope>
    <source>
        <strain evidence="3">KCTC 22437</strain>
    </source>
</reference>
<dbReference type="PANTHER" id="PTHR43685:SF11">
    <property type="entry name" value="GLYCOSYLTRANSFERASE TAGX-RELATED"/>
    <property type="match status" value="1"/>
</dbReference>
<dbReference type="SUPFAM" id="SSF53448">
    <property type="entry name" value="Nucleotide-diphospho-sugar transferases"/>
    <property type="match status" value="1"/>
</dbReference>
<evidence type="ECO:0000313" key="2">
    <source>
        <dbReference type="EMBL" id="MFD2873464.1"/>
    </source>
</evidence>
<evidence type="ECO:0000313" key="3">
    <source>
        <dbReference type="Proteomes" id="UP001597557"/>
    </source>
</evidence>
<dbReference type="Pfam" id="PF00535">
    <property type="entry name" value="Glycos_transf_2"/>
    <property type="match status" value="1"/>
</dbReference>
<dbReference type="Gene3D" id="3.90.550.10">
    <property type="entry name" value="Spore Coat Polysaccharide Biosynthesis Protein SpsA, Chain A"/>
    <property type="match status" value="1"/>
</dbReference>
<dbReference type="Proteomes" id="UP001597557">
    <property type="component" value="Unassembled WGS sequence"/>
</dbReference>
<comment type="caution">
    <text evidence="2">The sequence shown here is derived from an EMBL/GenBank/DDBJ whole genome shotgun (WGS) entry which is preliminary data.</text>
</comment>
<evidence type="ECO:0000259" key="1">
    <source>
        <dbReference type="Pfam" id="PF00535"/>
    </source>
</evidence>
<proteinExistence type="predicted"/>
<name>A0ABW5YDJ3_9SPHI</name>
<feature type="domain" description="Glycosyltransferase 2-like" evidence="1">
    <location>
        <begin position="6"/>
        <end position="167"/>
    </location>
</feature>
<dbReference type="InterPro" id="IPR050834">
    <property type="entry name" value="Glycosyltransf_2"/>
</dbReference>